<evidence type="ECO:0008006" key="3">
    <source>
        <dbReference type="Google" id="ProtNLM"/>
    </source>
</evidence>
<protein>
    <recommendedName>
        <fullName evidence="3">DUF834 domain-containing protein</fullName>
    </recommendedName>
</protein>
<dbReference type="Proteomes" id="UP000006591">
    <property type="component" value="Chromosome 6"/>
</dbReference>
<dbReference type="EnsemblPlants" id="ONIVA06G27750.1">
    <property type="protein sequence ID" value="ONIVA06G27750.1"/>
    <property type="gene ID" value="ONIVA06G27750"/>
</dbReference>
<dbReference type="HOGENOM" id="CLU_2472897_0_0_1"/>
<proteinExistence type="predicted"/>
<evidence type="ECO:0000313" key="2">
    <source>
        <dbReference type="Proteomes" id="UP000006591"/>
    </source>
</evidence>
<keyword evidence="2" id="KW-1185">Reference proteome</keyword>
<name>A0A0E0HUI0_ORYNI</name>
<accession>A0A0E0HUI0</accession>
<evidence type="ECO:0000313" key="1">
    <source>
        <dbReference type="EnsemblPlants" id="ONIVA06G27750.1"/>
    </source>
</evidence>
<reference evidence="1" key="2">
    <citation type="submission" date="2018-04" db="EMBL/GenBank/DDBJ databases">
        <title>OnivRS2 (Oryza nivara Reference Sequence Version 2).</title>
        <authorList>
            <person name="Zhang J."/>
            <person name="Kudrna D."/>
            <person name="Lee S."/>
            <person name="Talag J."/>
            <person name="Rajasekar S."/>
            <person name="Welchert J."/>
            <person name="Hsing Y.-I."/>
            <person name="Wing R.A."/>
        </authorList>
    </citation>
    <scope>NUCLEOTIDE SEQUENCE [LARGE SCALE GENOMIC DNA]</scope>
    <source>
        <strain evidence="1">SL10</strain>
    </source>
</reference>
<dbReference type="AlphaFoldDB" id="A0A0E0HUI0"/>
<sequence>MRRRPEQIISWVGWVDPRARGGPSEERIGIEEDTGGAFLGGIGIGREEGKALGEERRKASRLSVTCVCRCRWVGTRRPVSSGKWLCEL</sequence>
<organism evidence="1">
    <name type="scientific">Oryza nivara</name>
    <name type="common">Indian wild rice</name>
    <name type="synonym">Oryza sativa f. spontanea</name>
    <dbReference type="NCBI Taxonomy" id="4536"/>
    <lineage>
        <taxon>Eukaryota</taxon>
        <taxon>Viridiplantae</taxon>
        <taxon>Streptophyta</taxon>
        <taxon>Embryophyta</taxon>
        <taxon>Tracheophyta</taxon>
        <taxon>Spermatophyta</taxon>
        <taxon>Magnoliopsida</taxon>
        <taxon>Liliopsida</taxon>
        <taxon>Poales</taxon>
        <taxon>Poaceae</taxon>
        <taxon>BOP clade</taxon>
        <taxon>Oryzoideae</taxon>
        <taxon>Oryzeae</taxon>
        <taxon>Oryzinae</taxon>
        <taxon>Oryza</taxon>
    </lineage>
</organism>
<dbReference type="Gramene" id="ONIVA06G27750.1">
    <property type="protein sequence ID" value="ONIVA06G27750.1"/>
    <property type="gene ID" value="ONIVA06G27750"/>
</dbReference>
<reference evidence="1" key="1">
    <citation type="submission" date="2015-04" db="UniProtKB">
        <authorList>
            <consortium name="EnsemblPlants"/>
        </authorList>
    </citation>
    <scope>IDENTIFICATION</scope>
    <source>
        <strain evidence="1">SL10</strain>
    </source>
</reference>